<dbReference type="KEGG" id="eke:EK0264_03585"/>
<protein>
    <submittedName>
        <fullName evidence="2">Uncharacterized protein</fullName>
    </submittedName>
</protein>
<dbReference type="Proteomes" id="UP000463857">
    <property type="component" value="Chromosome"/>
</dbReference>
<organism evidence="2 3">
    <name type="scientific">Epidermidibacterium keratini</name>
    <dbReference type="NCBI Taxonomy" id="1891644"/>
    <lineage>
        <taxon>Bacteria</taxon>
        <taxon>Bacillati</taxon>
        <taxon>Actinomycetota</taxon>
        <taxon>Actinomycetes</taxon>
        <taxon>Sporichthyales</taxon>
        <taxon>Sporichthyaceae</taxon>
        <taxon>Epidermidibacterium</taxon>
    </lineage>
</organism>
<dbReference type="InParanoid" id="A0A7L4YK41"/>
<evidence type="ECO:0000313" key="2">
    <source>
        <dbReference type="EMBL" id="QHB99451.1"/>
    </source>
</evidence>
<proteinExistence type="predicted"/>
<dbReference type="AlphaFoldDB" id="A0A7L4YK41"/>
<accession>A0A7L4YK41</accession>
<evidence type="ECO:0000313" key="3">
    <source>
        <dbReference type="Proteomes" id="UP000463857"/>
    </source>
</evidence>
<keyword evidence="3" id="KW-1185">Reference proteome</keyword>
<reference evidence="2 3" key="1">
    <citation type="journal article" date="2018" name="Int. J. Syst. Evol. Microbiol.">
        <title>Epidermidibacterium keratini gen. nov., sp. nov., a member of the family Sporichthyaceae, isolated from keratin epidermis.</title>
        <authorList>
            <person name="Lee D.G."/>
            <person name="Trujillo M.E."/>
            <person name="Kang S."/>
            <person name="Nam J.J."/>
            <person name="Kim Y.J."/>
        </authorList>
    </citation>
    <scope>NUCLEOTIDE SEQUENCE [LARGE SCALE GENOMIC DNA]</scope>
    <source>
        <strain evidence="2 3">EPI-7</strain>
    </source>
</reference>
<gene>
    <name evidence="2" type="ORF">EK0264_03585</name>
</gene>
<dbReference type="OrthoDB" id="5114390at2"/>
<name>A0A7L4YK41_9ACTN</name>
<feature type="compositionally biased region" description="Basic and acidic residues" evidence="1">
    <location>
        <begin position="205"/>
        <end position="214"/>
    </location>
</feature>
<sequence>MSEFSDRAFVAGDLTGIRAFGVDERGRLRGVYISEAIFTPGENIAECYRESRFDRELAQFRAMQQAFDRAFLGHAPGGVVRQRAVVGVEPPTGEPADHVVASKSCECGYYAYFDLNHNRYHDDHAVLALIKGWGIATVGSRGFRASKARLLALVRPERPDELGIARQRYERFKLTERLYEVPVFDSFDDAIDAHPLTPMDVPTPETDRDFWSKP</sequence>
<feature type="region of interest" description="Disordered" evidence="1">
    <location>
        <begin position="195"/>
        <end position="214"/>
    </location>
</feature>
<dbReference type="RefSeq" id="WP_159543000.1">
    <property type="nucleotide sequence ID" value="NZ_CP047156.1"/>
</dbReference>
<dbReference type="EMBL" id="CP047156">
    <property type="protein sequence ID" value="QHB99451.1"/>
    <property type="molecule type" value="Genomic_DNA"/>
</dbReference>
<evidence type="ECO:0000256" key="1">
    <source>
        <dbReference type="SAM" id="MobiDB-lite"/>
    </source>
</evidence>